<dbReference type="InterPro" id="IPR027417">
    <property type="entry name" value="P-loop_NTPase"/>
</dbReference>
<evidence type="ECO:0000256" key="8">
    <source>
        <dbReference type="ARBA" id="ARBA00022792"/>
    </source>
</evidence>
<evidence type="ECO:0000256" key="9">
    <source>
        <dbReference type="ARBA" id="ARBA00022840"/>
    </source>
</evidence>
<keyword evidence="10" id="KW-0809">Transit peptide</keyword>
<dbReference type="SUPFAM" id="SSF52343">
    <property type="entry name" value="Ferredoxin reductase-like, C-terminal NADP-linked domain"/>
    <property type="match status" value="1"/>
</dbReference>
<evidence type="ECO:0000256" key="15">
    <source>
        <dbReference type="ARBA" id="ARBA00023196"/>
    </source>
</evidence>
<proteinExistence type="inferred from homology"/>
<dbReference type="InterPro" id="IPR017938">
    <property type="entry name" value="Riboflavin_synthase-like_b-brl"/>
</dbReference>
<dbReference type="EMBL" id="RDQH01000342">
    <property type="protein sequence ID" value="RXH70235.1"/>
    <property type="molecule type" value="Genomic_DNA"/>
</dbReference>
<evidence type="ECO:0000256" key="13">
    <source>
        <dbReference type="ARBA" id="ARBA00023128"/>
    </source>
</evidence>
<dbReference type="InterPro" id="IPR001433">
    <property type="entry name" value="OxRdtase_FAD/NAD-bd"/>
</dbReference>
<dbReference type="AlphaFoldDB" id="A0A498HL38"/>
<organism evidence="21 22">
    <name type="scientific">Malus domestica</name>
    <name type="common">Apple</name>
    <name type="synonym">Pyrus malus</name>
    <dbReference type="NCBI Taxonomy" id="3750"/>
    <lineage>
        <taxon>Eukaryota</taxon>
        <taxon>Viridiplantae</taxon>
        <taxon>Streptophyta</taxon>
        <taxon>Embryophyta</taxon>
        <taxon>Tracheophyta</taxon>
        <taxon>Spermatophyta</taxon>
        <taxon>Magnoliopsida</taxon>
        <taxon>eudicotyledons</taxon>
        <taxon>Gunneridae</taxon>
        <taxon>Pentapetalae</taxon>
        <taxon>rosids</taxon>
        <taxon>fabids</taxon>
        <taxon>Rosales</taxon>
        <taxon>Rosaceae</taxon>
        <taxon>Amygdaloideae</taxon>
        <taxon>Maleae</taxon>
        <taxon>Malus</taxon>
    </lineage>
</organism>
<dbReference type="PANTHER" id="PTHR15184">
    <property type="entry name" value="ATP SYNTHASE"/>
    <property type="match status" value="1"/>
</dbReference>
<dbReference type="InterPro" id="IPR039261">
    <property type="entry name" value="FNR_nucleotide-bd"/>
</dbReference>
<dbReference type="Gene3D" id="1.10.1140.10">
    <property type="entry name" value="Bovine Mitochondrial F1-atpase, Atp Synthase Beta Chain, Chain D, domain 3"/>
    <property type="match status" value="1"/>
</dbReference>
<protein>
    <recommendedName>
        <fullName evidence="18">ATP synthase subunit beta</fullName>
        <ecNumber evidence="18">7.1.2.2</ecNumber>
    </recommendedName>
</protein>
<dbReference type="GO" id="GO:0005743">
    <property type="term" value="C:mitochondrial inner membrane"/>
    <property type="evidence" value="ECO:0007669"/>
    <property type="project" value="UniProtKB-SubCell"/>
</dbReference>
<evidence type="ECO:0000313" key="21">
    <source>
        <dbReference type="EMBL" id="RXH70235.1"/>
    </source>
</evidence>
<dbReference type="InterPro" id="IPR000194">
    <property type="entry name" value="ATPase_F1/V1/A1_a/bsu_nucl-bd"/>
</dbReference>
<feature type="compositionally biased region" description="Low complexity" evidence="19">
    <location>
        <begin position="59"/>
        <end position="68"/>
    </location>
</feature>
<dbReference type="InterPro" id="IPR003593">
    <property type="entry name" value="AAA+_ATPase"/>
</dbReference>
<evidence type="ECO:0000256" key="6">
    <source>
        <dbReference type="ARBA" id="ARBA00022741"/>
    </source>
</evidence>
<dbReference type="STRING" id="3750.A0A498HL38"/>
<accession>A0A498HL38</accession>
<gene>
    <name evidence="21" type="ORF">DVH24_007491</name>
</gene>
<keyword evidence="6 18" id="KW-0547">Nucleotide-binding</keyword>
<name>A0A498HL38_MALDO</name>
<evidence type="ECO:0000256" key="17">
    <source>
        <dbReference type="ARBA" id="ARBA00048383"/>
    </source>
</evidence>
<comment type="function">
    <text evidence="18">Produces ATP from ADP in the presence of a proton gradient across the membrane.</text>
</comment>
<evidence type="ECO:0000256" key="11">
    <source>
        <dbReference type="ARBA" id="ARBA00022967"/>
    </source>
</evidence>
<dbReference type="Pfam" id="PF02874">
    <property type="entry name" value="ATP-synt_ab_N"/>
    <property type="match status" value="1"/>
</dbReference>
<evidence type="ECO:0000256" key="19">
    <source>
        <dbReference type="SAM" id="MobiDB-lite"/>
    </source>
</evidence>
<dbReference type="Gene3D" id="3.40.50.80">
    <property type="entry name" value="Nucleotide-binding domain of ferredoxin-NADP reductase (FNR) module"/>
    <property type="match status" value="1"/>
</dbReference>
<evidence type="ECO:0000256" key="16">
    <source>
        <dbReference type="ARBA" id="ARBA00023310"/>
    </source>
</evidence>
<dbReference type="InterPro" id="IPR020971">
    <property type="entry name" value="ATP_synth_F1_beta_su"/>
</dbReference>
<dbReference type="InterPro" id="IPR055190">
    <property type="entry name" value="ATP-synt_VA_C"/>
</dbReference>
<feature type="compositionally biased region" description="Low complexity" evidence="19">
    <location>
        <begin position="25"/>
        <end position="41"/>
    </location>
</feature>
<dbReference type="NCBIfam" id="TIGR01039">
    <property type="entry name" value="atpD"/>
    <property type="match status" value="1"/>
</dbReference>
<keyword evidence="8" id="KW-0999">Mitochondrion inner membrane</keyword>
<dbReference type="SUPFAM" id="SSF52540">
    <property type="entry name" value="P-loop containing nucleoside triphosphate hydrolases"/>
    <property type="match status" value="1"/>
</dbReference>
<evidence type="ECO:0000256" key="14">
    <source>
        <dbReference type="ARBA" id="ARBA00023136"/>
    </source>
</evidence>
<dbReference type="InterPro" id="IPR005722">
    <property type="entry name" value="ATP_synth_F1_bsu"/>
</dbReference>
<dbReference type="Pfam" id="PF11421">
    <property type="entry name" value="Synthase_beta"/>
    <property type="match status" value="1"/>
</dbReference>
<dbReference type="SUPFAM" id="SSF63380">
    <property type="entry name" value="Riboflavin synthase domain-like"/>
    <property type="match status" value="1"/>
</dbReference>
<dbReference type="PANTHER" id="PTHR15184:SF82">
    <property type="entry name" value="ATP SYNTHASE SUBUNIT BETA, MITOCHONDRIAL"/>
    <property type="match status" value="1"/>
</dbReference>
<dbReference type="InterPro" id="IPR004100">
    <property type="entry name" value="ATPase_F1/V1/A1_a/bsu_N"/>
</dbReference>
<keyword evidence="15 18" id="KW-0139">CF(1)</keyword>
<evidence type="ECO:0000256" key="12">
    <source>
        <dbReference type="ARBA" id="ARBA00023065"/>
    </source>
</evidence>
<dbReference type="FunFam" id="3.40.50.300:FF:000026">
    <property type="entry name" value="ATP synthase subunit beta"/>
    <property type="match status" value="1"/>
</dbReference>
<dbReference type="GO" id="GO:0016887">
    <property type="term" value="F:ATP hydrolysis activity"/>
    <property type="evidence" value="ECO:0007669"/>
    <property type="project" value="InterPro"/>
</dbReference>
<dbReference type="PROSITE" id="PS00152">
    <property type="entry name" value="ATPASE_ALPHA_BETA"/>
    <property type="match status" value="1"/>
</dbReference>
<dbReference type="Pfam" id="PF00006">
    <property type="entry name" value="ATP-synt_ab"/>
    <property type="match status" value="1"/>
</dbReference>
<dbReference type="InterPro" id="IPR042079">
    <property type="entry name" value="ATP_synt_F1_beta_sf"/>
</dbReference>
<sequence length="882" mass="95012">MASRRLLSSLARSSVRRAPSKSPISSPNPRVASPSPSSRSASPYGYLLNRVAQYATAAAAEPQTVSASPKSKDSGNGKITDEFTGKGSIGQVCQVIGAVVDVRFQEGLPPILTALEVLDNSIRLVLEVAQHLGENMVRTIAMDGTEGLVRGQRVLNTGSPITVPVGRATLGRIMNVIGEPIDHRGDISTDHFLPIHREAPAFVEQATEQQILVTGIKVVDLLAPYQRGGKIGLFGGAGVGKTVLIMELINNVAKAHGGFSVFAGVGERTREGNDLYREMIESGVIKLGEKQADSKCALVYGQMNEPPGARARVGLTGLTVAEHFRDAEGQDVLLFIDNIFRFTQANSEVSALLGRIPSAVGYQPTLATDLGGLQERITTTKKGSITSVQAIYVPADDLTDPAPATTFAHLDATTVLSRQISELGIYPAVDPLDSTSRMLSPHILGEEHYNTARGVQKVLQNYKNLQDIIAILGMDELSEDDKLTVARARKISRFLSQPFHVAEVFTGAPGKYVELKESITSFQSVLDGKYDDLPEQSFYMVGAMSLAIFQPASVTLHSHAHLSSPLHPMSILRRLNPHHLKLRRHRFATVAAAVRQDTALWTPAPLSEIEPAAESLFHVRVDLSDAPDLASSHTRAGQYLQLRVPDESKPSFLAIASPPSLASTKGVFEFLVKSVAGSTAELLCGLKRGAVVELSQVMGKGFDVERIEPPENYPTVLIFATGSGISPIRSLIESGFSADKRSAVKLFYGARNLDRMAYQDRFKDWESSGVEIVPVLSQPHGGWTGQSGYVQAAFSRAKQIDNPPSTAAVLCGQKQMTEKQSCKAHVGGKISAVDDVESPFVILKWPGCHVFISPPWIGVALMEVTSILVADGVSTENILKNF</sequence>
<dbReference type="FunFam" id="2.40.10.170:FF:000006">
    <property type="entry name" value="ATP synthase subunit beta"/>
    <property type="match status" value="1"/>
</dbReference>
<comment type="caution">
    <text evidence="21">The sequence shown here is derived from an EMBL/GenBank/DDBJ whole genome shotgun (WGS) entry which is preliminary data.</text>
</comment>
<evidence type="ECO:0000256" key="3">
    <source>
        <dbReference type="ARBA" id="ARBA00008936"/>
    </source>
</evidence>
<keyword evidence="7" id="KW-0375">Hydrogen ion transport</keyword>
<evidence type="ECO:0000256" key="18">
    <source>
        <dbReference type="RuleBase" id="RU003553"/>
    </source>
</evidence>
<feature type="region of interest" description="Disordered" evidence="19">
    <location>
        <begin position="1"/>
        <end position="41"/>
    </location>
</feature>
<dbReference type="PROSITE" id="PS51384">
    <property type="entry name" value="FAD_FR"/>
    <property type="match status" value="1"/>
</dbReference>
<evidence type="ECO:0000256" key="1">
    <source>
        <dbReference type="ARBA" id="ARBA00003086"/>
    </source>
</evidence>
<feature type="compositionally biased region" description="Low complexity" evidence="19">
    <location>
        <begin position="1"/>
        <end position="13"/>
    </location>
</feature>
<dbReference type="Gene3D" id="3.40.50.300">
    <property type="entry name" value="P-loop containing nucleotide triphosphate hydrolases"/>
    <property type="match status" value="1"/>
</dbReference>
<evidence type="ECO:0000256" key="5">
    <source>
        <dbReference type="ARBA" id="ARBA00022448"/>
    </source>
</evidence>
<comment type="function">
    <text evidence="1">Mitochondrial membrane ATP synthase (F(1)F(0) ATP synthase or Complex V) produces ATP from ADP in the presence of a proton gradient across the membrane which is generated by electron transport complexes of the respiratory chain. F-type ATPases consist of two structural domains, F(1) - containing the extramembraneous catalytic core, and F(0) - containing the membrane proton channel, linked together by a central stalk and a peripheral stalk. During catalysis, ATP synthesis in the catalytic domain of F(1) is coupled via a rotary mechanism of the central stalk subunits to proton translocation. Subunits alpha and beta form the catalytic core in F(1). Rotation of the central stalk against the surrounding alpha(3)beta(3) subunits leads to hydrolysis of ATP in three separate catalytic sites on the beta subunits.</text>
</comment>
<dbReference type="Gene3D" id="2.40.10.170">
    <property type="match status" value="1"/>
</dbReference>
<dbReference type="GO" id="GO:0016491">
    <property type="term" value="F:oxidoreductase activity"/>
    <property type="evidence" value="ECO:0007669"/>
    <property type="project" value="InterPro"/>
</dbReference>
<dbReference type="GO" id="GO:0045259">
    <property type="term" value="C:proton-transporting ATP synthase complex"/>
    <property type="evidence" value="ECO:0007669"/>
    <property type="project" value="UniProtKB-KW"/>
</dbReference>
<dbReference type="InterPro" id="IPR036121">
    <property type="entry name" value="ATPase_F1/V1/A1_a/bsu_N_sf"/>
</dbReference>
<comment type="subunit">
    <text evidence="4">F-type ATPases have 2 components, CF(1) - the catalytic core - and CF(0) - the membrane proton channel. CF(1) has five subunits: alpha(3), beta(3), gamma(1), delta(1), epsilon(1). CF(0) has three main subunits: a, b and c.</text>
</comment>
<dbReference type="SUPFAM" id="SSF47917">
    <property type="entry name" value="C-terminal domain of alpha and beta subunits of F1 ATP synthase"/>
    <property type="match status" value="1"/>
</dbReference>
<comment type="catalytic activity">
    <reaction evidence="17 18">
        <text>ATP + H2O + 4 H(+)(in) = ADP + phosphate + 5 H(+)(out)</text>
        <dbReference type="Rhea" id="RHEA:57720"/>
        <dbReference type="ChEBI" id="CHEBI:15377"/>
        <dbReference type="ChEBI" id="CHEBI:15378"/>
        <dbReference type="ChEBI" id="CHEBI:30616"/>
        <dbReference type="ChEBI" id="CHEBI:43474"/>
        <dbReference type="ChEBI" id="CHEBI:456216"/>
        <dbReference type="EC" id="7.1.2.2"/>
    </reaction>
</comment>
<reference evidence="21 22" key="1">
    <citation type="submission" date="2018-10" db="EMBL/GenBank/DDBJ databases">
        <title>A high-quality apple genome assembly.</title>
        <authorList>
            <person name="Hu J."/>
        </authorList>
    </citation>
    <scope>NUCLEOTIDE SEQUENCE [LARGE SCALE GENOMIC DNA]</scope>
    <source>
        <strain evidence="22">cv. HFTH1</strain>
        <tissue evidence="21">Young leaf</tissue>
    </source>
</reference>
<evidence type="ECO:0000259" key="20">
    <source>
        <dbReference type="PROSITE" id="PS51384"/>
    </source>
</evidence>
<dbReference type="GO" id="GO:0042776">
    <property type="term" value="P:proton motive force-driven mitochondrial ATP synthesis"/>
    <property type="evidence" value="ECO:0007669"/>
    <property type="project" value="TreeGrafter"/>
</dbReference>
<dbReference type="Pfam" id="PF00175">
    <property type="entry name" value="NAD_binding_1"/>
    <property type="match status" value="1"/>
</dbReference>
<keyword evidence="13" id="KW-0496">Mitochondrion</keyword>
<evidence type="ECO:0000256" key="2">
    <source>
        <dbReference type="ARBA" id="ARBA00004273"/>
    </source>
</evidence>
<keyword evidence="22" id="KW-1185">Reference proteome</keyword>
<dbReference type="Gene3D" id="2.40.30.10">
    <property type="entry name" value="Translation factors"/>
    <property type="match status" value="1"/>
</dbReference>
<dbReference type="Gene3D" id="1.10.10.910">
    <property type="entry name" value="ATP synthase, F1 beta subunit"/>
    <property type="match status" value="1"/>
</dbReference>
<dbReference type="EC" id="7.1.2.2" evidence="18"/>
<dbReference type="CDD" id="cd18110">
    <property type="entry name" value="ATP-synt_F1_beta_C"/>
    <property type="match status" value="1"/>
</dbReference>
<dbReference type="Pfam" id="PF22919">
    <property type="entry name" value="ATP-synt_VA_C"/>
    <property type="match status" value="1"/>
</dbReference>
<dbReference type="InterPro" id="IPR024034">
    <property type="entry name" value="ATPase_F1/V1_b/a_C"/>
</dbReference>
<dbReference type="PRINTS" id="PR00410">
    <property type="entry name" value="PHEHYDRXLASE"/>
</dbReference>
<dbReference type="CDD" id="cd01133">
    <property type="entry name" value="F1-ATPase_beta_CD"/>
    <property type="match status" value="1"/>
</dbReference>
<evidence type="ECO:0000256" key="7">
    <source>
        <dbReference type="ARBA" id="ARBA00022781"/>
    </source>
</evidence>
<dbReference type="GO" id="GO:0005524">
    <property type="term" value="F:ATP binding"/>
    <property type="evidence" value="ECO:0007669"/>
    <property type="project" value="UniProtKB-KW"/>
</dbReference>
<dbReference type="InterPro" id="IPR050053">
    <property type="entry name" value="ATPase_alpha/beta_chains"/>
</dbReference>
<evidence type="ECO:0000313" key="22">
    <source>
        <dbReference type="Proteomes" id="UP000290289"/>
    </source>
</evidence>
<dbReference type="CDD" id="cd18115">
    <property type="entry name" value="ATP-synt_F1_beta_N"/>
    <property type="match status" value="1"/>
</dbReference>
<keyword evidence="11" id="KW-1278">Translocase</keyword>
<comment type="subunit">
    <text evidence="18">F-type ATPases have 2 components, CF(1) - the catalytic core - and CF(0) - the membrane proton channel. CF(1) and CF(0) have multiple subunits.</text>
</comment>
<keyword evidence="9 18" id="KW-0067">ATP-binding</keyword>
<dbReference type="SUPFAM" id="SSF50615">
    <property type="entry name" value="N-terminal domain of alpha and beta subunits of F1 ATP synthase"/>
    <property type="match status" value="1"/>
</dbReference>
<dbReference type="GO" id="GO:0046933">
    <property type="term" value="F:proton-transporting ATP synthase activity, rotational mechanism"/>
    <property type="evidence" value="ECO:0007669"/>
    <property type="project" value="InterPro"/>
</dbReference>
<feature type="compositionally biased region" description="Basic and acidic residues" evidence="19">
    <location>
        <begin position="70"/>
        <end position="83"/>
    </location>
</feature>
<keyword evidence="5" id="KW-0813">Transport</keyword>
<dbReference type="CDD" id="cd00322">
    <property type="entry name" value="FNR_like"/>
    <property type="match status" value="1"/>
</dbReference>
<keyword evidence="16 18" id="KW-0066">ATP synthesis</keyword>
<dbReference type="InterPro" id="IPR017927">
    <property type="entry name" value="FAD-bd_FR_type"/>
</dbReference>
<dbReference type="FunFam" id="1.10.1140.10:FF:000001">
    <property type="entry name" value="ATP synthase subunit beta"/>
    <property type="match status" value="1"/>
</dbReference>
<dbReference type="Proteomes" id="UP000290289">
    <property type="component" value="Chromosome 16"/>
</dbReference>
<evidence type="ECO:0000256" key="4">
    <source>
        <dbReference type="ARBA" id="ARBA00011648"/>
    </source>
</evidence>
<dbReference type="HAMAP" id="MF_01347">
    <property type="entry name" value="ATP_synth_beta_bact"/>
    <property type="match status" value="1"/>
</dbReference>
<keyword evidence="12" id="KW-0406">Ion transport</keyword>
<evidence type="ECO:0000256" key="10">
    <source>
        <dbReference type="ARBA" id="ARBA00022946"/>
    </source>
</evidence>
<dbReference type="SMART" id="SM00382">
    <property type="entry name" value="AAA"/>
    <property type="match status" value="1"/>
</dbReference>
<comment type="similarity">
    <text evidence="3">Belongs to the ATPase alpha/beta chains family.</text>
</comment>
<feature type="region of interest" description="Disordered" evidence="19">
    <location>
        <begin position="59"/>
        <end position="83"/>
    </location>
</feature>
<comment type="subcellular location">
    <subcellularLocation>
        <location evidence="2">Mitochondrion inner membrane</location>
    </subcellularLocation>
</comment>
<feature type="domain" description="FAD-binding FR-type" evidence="20">
    <location>
        <begin position="599"/>
        <end position="704"/>
    </location>
</feature>
<dbReference type="InterPro" id="IPR020003">
    <property type="entry name" value="ATPase_a/bsu_AS"/>
</dbReference>
<keyword evidence="14" id="KW-0472">Membrane</keyword>